<evidence type="ECO:0000313" key="1">
    <source>
        <dbReference type="EMBL" id="CAK7332801.1"/>
    </source>
</evidence>
<sequence>MIGFGGELIFAVLVASSFSMRPKPELELHHHLRAPDILPDSRYNMPIFGHTHKKQRSTPPQANINCVHGWTPESQWFVSCKIKINIEQVPTHDGYPIIVIIDSISLLFFSSIILPIITILFPDILTLADDYFSTQSTISGYSEDCISKQKLKIATLTG</sequence>
<reference evidence="1 2" key="1">
    <citation type="submission" date="2024-01" db="EMBL/GenBank/DDBJ databases">
        <authorList>
            <person name="Waweru B."/>
        </authorList>
    </citation>
    <scope>NUCLEOTIDE SEQUENCE [LARGE SCALE GENOMIC DNA]</scope>
</reference>
<protein>
    <submittedName>
        <fullName evidence="1">Uncharacterized protein</fullName>
    </submittedName>
</protein>
<comment type="caution">
    <text evidence="1">The sequence shown here is derived from an EMBL/GenBank/DDBJ whole genome shotgun (WGS) entry which is preliminary data.</text>
</comment>
<name>A0AAV1RE92_9ROSI</name>
<accession>A0AAV1RE92</accession>
<proteinExistence type="predicted"/>
<dbReference type="AlphaFoldDB" id="A0AAV1RE92"/>
<organism evidence="1 2">
    <name type="scientific">Dovyalis caffra</name>
    <dbReference type="NCBI Taxonomy" id="77055"/>
    <lineage>
        <taxon>Eukaryota</taxon>
        <taxon>Viridiplantae</taxon>
        <taxon>Streptophyta</taxon>
        <taxon>Embryophyta</taxon>
        <taxon>Tracheophyta</taxon>
        <taxon>Spermatophyta</taxon>
        <taxon>Magnoliopsida</taxon>
        <taxon>eudicotyledons</taxon>
        <taxon>Gunneridae</taxon>
        <taxon>Pentapetalae</taxon>
        <taxon>rosids</taxon>
        <taxon>fabids</taxon>
        <taxon>Malpighiales</taxon>
        <taxon>Salicaceae</taxon>
        <taxon>Flacourtieae</taxon>
        <taxon>Dovyalis</taxon>
    </lineage>
</organism>
<dbReference type="EMBL" id="CAWUPB010000913">
    <property type="protein sequence ID" value="CAK7332801.1"/>
    <property type="molecule type" value="Genomic_DNA"/>
</dbReference>
<keyword evidence="2" id="KW-1185">Reference proteome</keyword>
<gene>
    <name evidence="1" type="ORF">DCAF_LOCUS9165</name>
</gene>
<evidence type="ECO:0000313" key="2">
    <source>
        <dbReference type="Proteomes" id="UP001314170"/>
    </source>
</evidence>
<dbReference type="Proteomes" id="UP001314170">
    <property type="component" value="Unassembled WGS sequence"/>
</dbReference>